<reference evidence="1" key="1">
    <citation type="submission" date="2018-05" db="EMBL/GenBank/DDBJ databases">
        <authorList>
            <person name="Lanie J.A."/>
            <person name="Ng W.-L."/>
            <person name="Kazmierczak K.M."/>
            <person name="Andrzejewski T.M."/>
            <person name="Davidsen T.M."/>
            <person name="Wayne K.J."/>
            <person name="Tettelin H."/>
            <person name="Glass J.I."/>
            <person name="Rusch D."/>
            <person name="Podicherti R."/>
            <person name="Tsui H.-C.T."/>
            <person name="Winkler M.E."/>
        </authorList>
    </citation>
    <scope>NUCLEOTIDE SEQUENCE</scope>
</reference>
<gene>
    <name evidence="1" type="ORF">METZ01_LOCUS156382</name>
</gene>
<feature type="non-terminal residue" evidence="1">
    <location>
        <position position="64"/>
    </location>
</feature>
<proteinExistence type="predicted"/>
<organism evidence="1">
    <name type="scientific">marine metagenome</name>
    <dbReference type="NCBI Taxonomy" id="408172"/>
    <lineage>
        <taxon>unclassified sequences</taxon>
        <taxon>metagenomes</taxon>
        <taxon>ecological metagenomes</taxon>
    </lineage>
</organism>
<dbReference type="AlphaFoldDB" id="A0A382APX0"/>
<evidence type="ECO:0000313" key="1">
    <source>
        <dbReference type="EMBL" id="SVB03528.1"/>
    </source>
</evidence>
<sequence>MPFSQFSGEMASAVCKVNGSSNRYSRFLWLTICTSERLSSKDTFLRESISTVLLESGGVRLLRQ</sequence>
<dbReference type="EMBL" id="UINC01026308">
    <property type="protein sequence ID" value="SVB03528.1"/>
    <property type="molecule type" value="Genomic_DNA"/>
</dbReference>
<name>A0A382APX0_9ZZZZ</name>
<accession>A0A382APX0</accession>
<protein>
    <submittedName>
        <fullName evidence="1">Uncharacterized protein</fullName>
    </submittedName>
</protein>